<dbReference type="AlphaFoldDB" id="A0A9E7NAI8"/>
<evidence type="ECO:0000313" key="3">
    <source>
        <dbReference type="Proteomes" id="UP001056855"/>
    </source>
</evidence>
<sequence length="263" mass="28746">MADDHATAWVTTDPDRIERWAADRHARPVVLEEGGERTYTFVHQEDVSPDHRKLEWGAFADVLDRYDLAFVHLQDDPNSQEIGYFALTSRARVARRTGIDRPALEQALADEEALKIEIDPSEPAREEYPDEIVPMGGGAESADHEEAMGGGVVVREEQAAMGGGARSTPRAGRRTERSEGGDRLGATDEGKPVVDTAGERLGTVAGVTDEHLLVESEGGLTERLRARLGWGHQERGSVSIDRSKVVDVTDESVIVAPTESTRE</sequence>
<reference evidence="2" key="1">
    <citation type="submission" date="2022-06" db="EMBL/GenBank/DDBJ databases">
        <title>Diverse halophilic archaea isolated from saline environments.</title>
        <authorList>
            <person name="Cui H.-L."/>
        </authorList>
    </citation>
    <scope>NUCLEOTIDE SEQUENCE</scope>
    <source>
        <strain evidence="2">WLHS1</strain>
    </source>
</reference>
<evidence type="ECO:0000256" key="1">
    <source>
        <dbReference type="SAM" id="MobiDB-lite"/>
    </source>
</evidence>
<dbReference type="KEGG" id="sawl:NGM29_16550"/>
<evidence type="ECO:0000313" key="2">
    <source>
        <dbReference type="EMBL" id="UTF53358.1"/>
    </source>
</evidence>
<gene>
    <name evidence="2" type="ORF">NGM29_16550</name>
</gene>
<organism evidence="2 3">
    <name type="scientific">Natronosalvus rutilus</name>
    <dbReference type="NCBI Taxonomy" id="2953753"/>
    <lineage>
        <taxon>Archaea</taxon>
        <taxon>Methanobacteriati</taxon>
        <taxon>Methanobacteriota</taxon>
        <taxon>Stenosarchaea group</taxon>
        <taxon>Halobacteria</taxon>
        <taxon>Halobacteriales</taxon>
        <taxon>Natrialbaceae</taxon>
        <taxon>Natronosalvus</taxon>
    </lineage>
</organism>
<dbReference type="RefSeq" id="WP_254157747.1">
    <property type="nucleotide sequence ID" value="NZ_CP100355.1"/>
</dbReference>
<evidence type="ECO:0008006" key="4">
    <source>
        <dbReference type="Google" id="ProtNLM"/>
    </source>
</evidence>
<accession>A0A9E7NAI8</accession>
<dbReference type="EMBL" id="CP100355">
    <property type="protein sequence ID" value="UTF53358.1"/>
    <property type="molecule type" value="Genomic_DNA"/>
</dbReference>
<protein>
    <recommendedName>
        <fullName evidence="4">PRC-barrel domain-containing protein</fullName>
    </recommendedName>
</protein>
<keyword evidence="3" id="KW-1185">Reference proteome</keyword>
<feature type="region of interest" description="Disordered" evidence="1">
    <location>
        <begin position="158"/>
        <end position="198"/>
    </location>
</feature>
<proteinExistence type="predicted"/>
<dbReference type="GeneID" id="73291690"/>
<name>A0A9E7NAI8_9EURY</name>
<feature type="compositionally biased region" description="Basic and acidic residues" evidence="1">
    <location>
        <begin position="173"/>
        <end position="192"/>
    </location>
</feature>
<dbReference type="Proteomes" id="UP001056855">
    <property type="component" value="Chromosome"/>
</dbReference>